<evidence type="ECO:0000256" key="1">
    <source>
        <dbReference type="ARBA" id="ARBA00004141"/>
    </source>
</evidence>
<comment type="caution">
    <text evidence="7">The sequence shown here is derived from an EMBL/GenBank/DDBJ whole genome shotgun (WGS) entry which is preliminary data.</text>
</comment>
<keyword evidence="7" id="KW-0436">Ligase</keyword>
<feature type="transmembrane region" description="Helical" evidence="5">
    <location>
        <begin position="148"/>
        <end position="165"/>
    </location>
</feature>
<feature type="transmembrane region" description="Helical" evidence="5">
    <location>
        <begin position="73"/>
        <end position="95"/>
    </location>
</feature>
<dbReference type="Proteomes" id="UP001209755">
    <property type="component" value="Unassembled WGS sequence"/>
</dbReference>
<feature type="domain" description="O-antigen ligase-related" evidence="6">
    <location>
        <begin position="178"/>
        <end position="317"/>
    </location>
</feature>
<evidence type="ECO:0000259" key="6">
    <source>
        <dbReference type="Pfam" id="PF04932"/>
    </source>
</evidence>
<feature type="transmembrane region" description="Helical" evidence="5">
    <location>
        <begin position="20"/>
        <end position="37"/>
    </location>
</feature>
<feature type="transmembrane region" description="Helical" evidence="5">
    <location>
        <begin position="194"/>
        <end position="211"/>
    </location>
</feature>
<reference evidence="8" key="1">
    <citation type="submission" date="2023-07" db="EMBL/GenBank/DDBJ databases">
        <title>Genome sequencing of Purple Non-Sulfur Bacteria from various extreme environments.</title>
        <authorList>
            <person name="Mayer M."/>
        </authorList>
    </citation>
    <scope>NUCLEOTIDE SEQUENCE [LARGE SCALE GENOMIC DNA]</scope>
    <source>
        <strain evidence="8">DSM 17935</strain>
    </source>
</reference>
<evidence type="ECO:0000256" key="2">
    <source>
        <dbReference type="ARBA" id="ARBA00022692"/>
    </source>
</evidence>
<gene>
    <name evidence="7" type="ORF">M2319_004330</name>
</gene>
<dbReference type="InterPro" id="IPR007016">
    <property type="entry name" value="O-antigen_ligase-rel_domated"/>
</dbReference>
<dbReference type="PANTHER" id="PTHR37422:SF21">
    <property type="entry name" value="EXOQ-LIKE PROTEIN"/>
    <property type="match status" value="1"/>
</dbReference>
<evidence type="ECO:0000256" key="4">
    <source>
        <dbReference type="ARBA" id="ARBA00023136"/>
    </source>
</evidence>
<evidence type="ECO:0000256" key="3">
    <source>
        <dbReference type="ARBA" id="ARBA00022989"/>
    </source>
</evidence>
<evidence type="ECO:0000313" key="7">
    <source>
        <dbReference type="EMBL" id="MCW2309966.1"/>
    </source>
</evidence>
<evidence type="ECO:0000313" key="8">
    <source>
        <dbReference type="Proteomes" id="UP001209755"/>
    </source>
</evidence>
<dbReference type="InterPro" id="IPR051533">
    <property type="entry name" value="WaaL-like"/>
</dbReference>
<keyword evidence="8" id="KW-1185">Reference proteome</keyword>
<sequence>MFNAILWFAVFLGGFVINEPAPYDLMLATTIVVWLVLGFRVQRAYAPLVVLMAFYMAGGLMSLTQLEVIDGTVVMYMAVSSFLAGTSIFFASIITTDPSRLNVMRSAYLAAAVVASVAGIAGYFHLFPGAGIFTLYDRAKGTFQDPNVYGPFLVLASTFLIHDILSRPLEHTLSRMAALMAIVLAIFLSFSRASWGLAFFAAVMTALLVFINETDPVKRLRLIMLAAIAAGVVTLLLLAALSSDAVHKLFEARAKLVQDYDGARLGRFARHWIGFQMATHHPFGIGPLEFGKLFAEDPHNVYLKGFLAYGWLGGFSYVVLTVLTLAKLAPINFKPRPWRAYAQCIFVVLLGHALMGVVIDMDHWRHMYLLFGAAWGIIATDTLHTARQRHPHGGQVSPRSSSASRA</sequence>
<protein>
    <submittedName>
        <fullName evidence="7">O-antigen ligase</fullName>
    </submittedName>
</protein>
<dbReference type="Pfam" id="PF04932">
    <property type="entry name" value="Wzy_C"/>
    <property type="match status" value="1"/>
</dbReference>
<feature type="transmembrane region" description="Helical" evidence="5">
    <location>
        <begin position="338"/>
        <end position="359"/>
    </location>
</feature>
<feature type="transmembrane region" description="Helical" evidence="5">
    <location>
        <begin position="223"/>
        <end position="241"/>
    </location>
</feature>
<feature type="transmembrane region" description="Helical" evidence="5">
    <location>
        <begin position="107"/>
        <end position="128"/>
    </location>
</feature>
<name>A0ABT3HHU1_9HYPH</name>
<feature type="transmembrane region" description="Helical" evidence="5">
    <location>
        <begin position="306"/>
        <end position="326"/>
    </location>
</feature>
<keyword evidence="4 5" id="KW-0472">Membrane</keyword>
<feature type="transmembrane region" description="Helical" evidence="5">
    <location>
        <begin position="44"/>
        <end position="61"/>
    </location>
</feature>
<organism evidence="7 8">
    <name type="scientific">Rhodobium gokarnense</name>
    <dbReference type="NCBI Taxonomy" id="364296"/>
    <lineage>
        <taxon>Bacteria</taxon>
        <taxon>Pseudomonadati</taxon>
        <taxon>Pseudomonadota</taxon>
        <taxon>Alphaproteobacteria</taxon>
        <taxon>Hyphomicrobiales</taxon>
        <taxon>Rhodobiaceae</taxon>
        <taxon>Rhodobium</taxon>
    </lineage>
</organism>
<dbReference type="GO" id="GO:0016874">
    <property type="term" value="F:ligase activity"/>
    <property type="evidence" value="ECO:0007669"/>
    <property type="project" value="UniProtKB-KW"/>
</dbReference>
<comment type="subcellular location">
    <subcellularLocation>
        <location evidence="1">Membrane</location>
        <topology evidence="1">Multi-pass membrane protein</topology>
    </subcellularLocation>
</comment>
<accession>A0ABT3HHU1</accession>
<evidence type="ECO:0000256" key="5">
    <source>
        <dbReference type="SAM" id="Phobius"/>
    </source>
</evidence>
<keyword evidence="3 5" id="KW-1133">Transmembrane helix</keyword>
<proteinExistence type="predicted"/>
<dbReference type="EMBL" id="JAOQNS010000016">
    <property type="protein sequence ID" value="MCW2309966.1"/>
    <property type="molecule type" value="Genomic_DNA"/>
</dbReference>
<feature type="transmembrane region" description="Helical" evidence="5">
    <location>
        <begin position="172"/>
        <end position="188"/>
    </location>
</feature>
<dbReference type="RefSeq" id="WP_264603541.1">
    <property type="nucleotide sequence ID" value="NZ_JAOQNS010000016.1"/>
</dbReference>
<dbReference type="PANTHER" id="PTHR37422">
    <property type="entry name" value="TEICHURONIC ACID BIOSYNTHESIS PROTEIN TUAE"/>
    <property type="match status" value="1"/>
</dbReference>
<keyword evidence="2 5" id="KW-0812">Transmembrane</keyword>